<evidence type="ECO:0000313" key="4">
    <source>
        <dbReference type="Proteomes" id="UP000628736"/>
    </source>
</evidence>
<sequence length="1604" mass="170841">MKRKRTDWIRRAVSVLLTLILCAQAAGPILAVEDGVIRITCAEDLLELSRNCALDTWSQGKHVALTADISLAGTGYTPIPTFGGTFDGGGYTISGLDLSSGLTPAGVFGTLQEGAVVKDLHVTGSIEPSGHGSSIGGIAGENYGVIAACSFSGTITGTDRVGGIAGLNGLTGKIQGCSAAGGITGKSMTGGIAGENCGVLSGCRNNSYVNITSTDPGLELTNLDLDVSKSLFTLSALDTVNIATDTGGIAGYSSGMVLSCINAGVVGYPHIGYNVGGIAGRSCGHVAYCVNRGQVFGRKDIGGIVGQAEPYIVLNLSEDMLDTIQKELDRLGGLVDRAADHADGAAGRISDNLDAIGASVDDATGHAKDLTDRLSDYGDEVITEINRGSDILADALDQMADISSDATGFAEELTDSLDLMEDALRELARIDGSQAVDELERAADSIEKAGRLLKSGIGKIIDGLEQLRNFVRIEDETGSREALEKIEEGVGETAQAAEELGRAMDLAAQSGVVEDVAAQSMEELRGEMGQISDALTQVGGGAETVRLNISFDLEDIREGLRQIRSGVKNVVDSSGAAMKAVDSLGDALDELKAVGQELSDGLDALADAVSSFEQAGETGTEVFAGLEDLFGYLAGVDPIQIAHPGEEVSAASDALYDTMERLNDQMGLLNDTAAASVGDLTGDIRAISAQVGVVTDTLIDAIREIENYDLEDSISDTSEENIDQVTSGRLLSCSNTAAISGDLNVGGVAGSMAVEYELDPEDDLISNSAPIYRRAYELKAILQRCTNTGAVVGRRDHVGSVCGRMDLGLILECEAYGSAESENGDYVGGVAGYAVGTIRESFAKCALSGKRYVGGIVGAAGTRDSGGSVTGCCSFVLIPEYEEYAGAISGTDQGLFQNNRFVSDDLAGLNRVSAAGRAEPISYEQLLQMEDIPTPMKRLELRFWADGRVIQTVPFDYGASFDDSILPEIPHQEGCFAVWDREDLTDLRFDTDVTAVYTAYRSALSSAQLRDDGRPVLFVEGEFDQGDSLEARLLETREDYPRQLQTLADRRRVLERWKVTIPADGQSIHTVRYLSPNGKTERTEFYAVSEDRWTRLDTETAGSYLLVRLEGDTPEIAVVTRTPIWWVWPIAAALVAGLVFCAVGWAKHRRLLQRAVAQDRETPAGSAGGGKKTRRTRLAAAVLVLACLIGGATWFLVSGGWNTVAAVRLLHRYAQQPDLTIEMDAQAEAGGRRYRIDALIDIVQVGEHLTTRLERDGAAVYYSDGMLYLGDGTSVRVDMGFPDYAALLDTVAGLYRDGDISAFSNSGENIYSVTVSGERVSSILKALFPDSASYLASLESLNLDLVAKGNELSALRLWTKGTADTTDHDCISLAVELRIHTAEGKVDLPQPVRARILAGDQKETAPDLLRLLLAWRRLNAEDPLVSRLSYQADCGPLVVDSELELFRTYVDGREVVGLRKSGQTLYMVDGGVLDEQGGSVSGQEELVSLPGVLLHLWLEGGLEYEERNGTGLYTLSLRQEEIEEVIQALLPEAEGLDTSLTAGKLQIELTDQGIERISFQVRGSVHVLSINAPVSISGSFTFPEETEEISIPAPVEEAVKREEG</sequence>
<keyword evidence="4" id="KW-1185">Reference proteome</keyword>
<feature type="signal peptide" evidence="2">
    <location>
        <begin position="1"/>
        <end position="25"/>
    </location>
</feature>
<dbReference type="RefSeq" id="WP_186851940.1">
    <property type="nucleotide sequence ID" value="NZ_JACOPO010000001.1"/>
</dbReference>
<keyword evidence="1" id="KW-0812">Transmembrane</keyword>
<keyword evidence="1" id="KW-0472">Membrane</keyword>
<keyword evidence="2" id="KW-0732">Signal</keyword>
<organism evidence="3 4">
    <name type="scientific">Flintibacter hominis</name>
    <dbReference type="NCBI Taxonomy" id="2763048"/>
    <lineage>
        <taxon>Bacteria</taxon>
        <taxon>Bacillati</taxon>
        <taxon>Bacillota</taxon>
        <taxon>Clostridia</taxon>
        <taxon>Eubacteriales</taxon>
        <taxon>Flintibacter</taxon>
    </lineage>
</organism>
<dbReference type="Gene3D" id="1.10.287.950">
    <property type="entry name" value="Methyl-accepting chemotaxis protein"/>
    <property type="match status" value="1"/>
</dbReference>
<accession>A0A8J6M5I3</accession>
<dbReference type="EMBL" id="JACOPO010000001">
    <property type="protein sequence ID" value="MBC5721509.1"/>
    <property type="molecule type" value="Genomic_DNA"/>
</dbReference>
<dbReference type="Proteomes" id="UP000628736">
    <property type="component" value="Unassembled WGS sequence"/>
</dbReference>
<evidence type="ECO:0000256" key="1">
    <source>
        <dbReference type="SAM" id="Phobius"/>
    </source>
</evidence>
<gene>
    <name evidence="3" type="ORF">H8S11_01535</name>
</gene>
<proteinExistence type="predicted"/>
<evidence type="ECO:0000256" key="2">
    <source>
        <dbReference type="SAM" id="SignalP"/>
    </source>
</evidence>
<evidence type="ECO:0000313" key="3">
    <source>
        <dbReference type="EMBL" id="MBC5721509.1"/>
    </source>
</evidence>
<dbReference type="SUPFAM" id="SSF58104">
    <property type="entry name" value="Methyl-accepting chemotaxis protein (MCP) signaling domain"/>
    <property type="match status" value="1"/>
</dbReference>
<keyword evidence="1" id="KW-1133">Transmembrane helix</keyword>
<dbReference type="Gene3D" id="2.160.20.110">
    <property type="match status" value="3"/>
</dbReference>
<name>A0A8J6M5I3_9FIRM</name>
<feature type="chain" id="PRO_5035198005" evidence="2">
    <location>
        <begin position="26"/>
        <end position="1604"/>
    </location>
</feature>
<feature type="transmembrane region" description="Helical" evidence="1">
    <location>
        <begin position="1178"/>
        <end position="1197"/>
    </location>
</feature>
<comment type="caution">
    <text evidence="3">The sequence shown here is derived from an EMBL/GenBank/DDBJ whole genome shotgun (WGS) entry which is preliminary data.</text>
</comment>
<reference evidence="3" key="1">
    <citation type="submission" date="2020-08" db="EMBL/GenBank/DDBJ databases">
        <title>Genome public.</title>
        <authorList>
            <person name="Liu C."/>
            <person name="Sun Q."/>
        </authorList>
    </citation>
    <scope>NUCLEOTIDE SEQUENCE</scope>
    <source>
        <strain evidence="3">NSJ-23</strain>
    </source>
</reference>
<protein>
    <submittedName>
        <fullName evidence="3">Methyl-accepting chemotaxis protein</fullName>
    </submittedName>
</protein>
<feature type="transmembrane region" description="Helical" evidence="1">
    <location>
        <begin position="1125"/>
        <end position="1146"/>
    </location>
</feature>